<dbReference type="Gene3D" id="3.20.20.140">
    <property type="entry name" value="Metal-dependent hydrolases"/>
    <property type="match status" value="1"/>
</dbReference>
<keyword evidence="2" id="KW-1185">Reference proteome</keyword>
<gene>
    <name evidence="1" type="ORF">EAS64_09950</name>
</gene>
<proteinExistence type="predicted"/>
<evidence type="ECO:0000313" key="2">
    <source>
        <dbReference type="Proteomes" id="UP000460272"/>
    </source>
</evidence>
<dbReference type="InterPro" id="IPR032466">
    <property type="entry name" value="Metal_Hydrolase"/>
</dbReference>
<accession>A0A6P2C377</accession>
<dbReference type="PANTHER" id="PTHR43135">
    <property type="entry name" value="ALPHA-D-RIBOSE 1-METHYLPHOSPHONATE 5-TRIPHOSPHATE DIPHOSPHATASE"/>
    <property type="match status" value="1"/>
</dbReference>
<dbReference type="SUPFAM" id="SSF51556">
    <property type="entry name" value="Metallo-dependent hydrolases"/>
    <property type="match status" value="1"/>
</dbReference>
<dbReference type="InterPro" id="IPR051781">
    <property type="entry name" value="Metallo-dep_Hydrolase"/>
</dbReference>
<name>A0A6P2C377_9ACTN</name>
<dbReference type="OrthoDB" id="3514520at2"/>
<dbReference type="PANTHER" id="PTHR43135:SF3">
    <property type="entry name" value="ALPHA-D-RIBOSE 1-METHYLPHOSPHONATE 5-TRIPHOSPHATE DIPHOSPHATASE"/>
    <property type="match status" value="1"/>
</dbReference>
<dbReference type="AlphaFoldDB" id="A0A6P2C377"/>
<dbReference type="RefSeq" id="WP_145852651.1">
    <property type="nucleotide sequence ID" value="NZ_RPFW01000002.1"/>
</dbReference>
<dbReference type="EMBL" id="RPFW01000002">
    <property type="protein sequence ID" value="TVZ04945.1"/>
    <property type="molecule type" value="Genomic_DNA"/>
</dbReference>
<comment type="caution">
    <text evidence="1">The sequence shown here is derived from an EMBL/GenBank/DDBJ whole genome shotgun (WGS) entry which is preliminary data.</text>
</comment>
<sequence>MHCNLPDSGLVGVGADSIEHGQALSRPELDALGARGGAWTPTLCAVLGRRDSPDPEVRRQVGELRERLRDHLSYAVAHGVRILAGNDVVGTIAEEIALLSDHGLTVEQAIAAAGSIARDFLGIHPDGDIVTYDDDPRDDPGVLARPAAVVVRGVRVTLGSGRSVWPCSRLRAGPVNSRQPRPTPHVRRACGRAVSAVRRR</sequence>
<dbReference type="Proteomes" id="UP000460272">
    <property type="component" value="Unassembled WGS sequence"/>
</dbReference>
<evidence type="ECO:0000313" key="1">
    <source>
        <dbReference type="EMBL" id="TVZ04945.1"/>
    </source>
</evidence>
<organism evidence="1 2">
    <name type="scientific">Trebonia kvetii</name>
    <dbReference type="NCBI Taxonomy" id="2480626"/>
    <lineage>
        <taxon>Bacteria</taxon>
        <taxon>Bacillati</taxon>
        <taxon>Actinomycetota</taxon>
        <taxon>Actinomycetes</taxon>
        <taxon>Streptosporangiales</taxon>
        <taxon>Treboniaceae</taxon>
        <taxon>Trebonia</taxon>
    </lineage>
</organism>
<protein>
    <recommendedName>
        <fullName evidence="3">Amidohydrolase-related domain-containing protein</fullName>
    </recommendedName>
</protein>
<evidence type="ECO:0008006" key="3">
    <source>
        <dbReference type="Google" id="ProtNLM"/>
    </source>
</evidence>
<reference evidence="1 2" key="1">
    <citation type="submission" date="2018-11" db="EMBL/GenBank/DDBJ databases">
        <title>Trebonia kvetii gen.nov., sp.nov., a novel acidophilic actinobacterium, and proposal of the new actinobacterial family Treboniaceae fam. nov.</title>
        <authorList>
            <person name="Rapoport D."/>
            <person name="Sagova-Mareckova M."/>
            <person name="Sedlacek I."/>
            <person name="Provaznik J."/>
            <person name="Kralova S."/>
            <person name="Pavlinic D."/>
            <person name="Benes V."/>
            <person name="Kopecky J."/>
        </authorList>
    </citation>
    <scope>NUCLEOTIDE SEQUENCE [LARGE SCALE GENOMIC DNA]</scope>
    <source>
        <strain evidence="1 2">15Tr583</strain>
    </source>
</reference>